<dbReference type="PROSITE" id="PS50262">
    <property type="entry name" value="G_PROTEIN_RECEP_F1_2"/>
    <property type="match status" value="1"/>
</dbReference>
<organism evidence="9 10">
    <name type="scientific">Calicophoron daubneyi</name>
    <name type="common">Rumen fluke</name>
    <name type="synonym">Paramphistomum daubneyi</name>
    <dbReference type="NCBI Taxonomy" id="300641"/>
    <lineage>
        <taxon>Eukaryota</taxon>
        <taxon>Metazoa</taxon>
        <taxon>Spiralia</taxon>
        <taxon>Lophotrochozoa</taxon>
        <taxon>Platyhelminthes</taxon>
        <taxon>Trematoda</taxon>
        <taxon>Digenea</taxon>
        <taxon>Plagiorchiida</taxon>
        <taxon>Pronocephalata</taxon>
        <taxon>Paramphistomoidea</taxon>
        <taxon>Paramphistomidae</taxon>
        <taxon>Calicophoron</taxon>
    </lineage>
</organism>
<sequence>MASERTYRSMSVHCCVKLLFHDWFRKDGNRTLLTTTIMLTRSVSIEKVLSVPKMRIMSIVSRRKGHVATENPNGCTHFREQCKHYYDLLVLIHHHNVLSVITEHKRCGAKPPKNPAELDKLERDSAIAVHGLLEGHNIGYDNPSILERGLRSHGQRCVAEVVHITRHIKNVNRNTGCEISPIWHDLIFRHTKTKPLGSTPLKGTCLPSNPHTAEVYRPNVQAHVCAHRMRQMRENKIIRPGCLTHGTSRFTFSSDERILGDHPSGHLMVAVGGMLPEIVGRLTAFEYTSDPLCKMVKYVSTAITYSSSFALIVLSIDRAEAVCRPFRAASHGMSNKTQAHLMIAVAWILAGLCGLPGLLMGYMQPDGKYKGVCMLSFARIRPQIYFTCIFVSVFLVPAVLITVCHVVMVVTIWRAPKLQAASFDGYPNHRVTVTDERCSVSSIEHGDVSRRSRAILRRSILRRASASKGFPNKPSDMKRPKPGSISRAKVKTVKMTCVIVSAYIVCWCPFMVWNLLVTYNVIQRAARHLMQYTPLIQHLVPLNSAANPIIFWIFSAGSVRRKRNARIIIHAQRGQHTNN</sequence>
<dbReference type="PANTHER" id="PTHR24241:SF161">
    <property type="entry name" value="G-PROTEIN COUPLED RECEPTORS FAMILY 1 PROFILE DOMAIN-CONTAINING PROTEIN"/>
    <property type="match status" value="1"/>
</dbReference>
<keyword evidence="4 7" id="KW-1133">Transmembrane helix</keyword>
<evidence type="ECO:0000256" key="6">
    <source>
        <dbReference type="ARBA" id="ARBA00023170"/>
    </source>
</evidence>
<comment type="subcellular location">
    <subcellularLocation>
        <location evidence="1">Cell membrane</location>
        <topology evidence="1">Multi-pass membrane protein</topology>
    </subcellularLocation>
</comment>
<dbReference type="AlphaFoldDB" id="A0AAV2T2C7"/>
<dbReference type="GO" id="GO:0005886">
    <property type="term" value="C:plasma membrane"/>
    <property type="evidence" value="ECO:0007669"/>
    <property type="project" value="UniProtKB-SubCell"/>
</dbReference>
<comment type="caution">
    <text evidence="9">The sequence shown here is derived from an EMBL/GenBank/DDBJ whole genome shotgun (WGS) entry which is preliminary data.</text>
</comment>
<keyword evidence="5 7" id="KW-0472">Membrane</keyword>
<gene>
    <name evidence="9" type="ORF">CDAUBV1_LOCUS365</name>
</gene>
<dbReference type="PRINTS" id="PR00237">
    <property type="entry name" value="GPCRRHODOPSN"/>
</dbReference>
<dbReference type="GO" id="GO:0032870">
    <property type="term" value="P:cellular response to hormone stimulus"/>
    <property type="evidence" value="ECO:0007669"/>
    <property type="project" value="TreeGrafter"/>
</dbReference>
<dbReference type="PANTHER" id="PTHR24241">
    <property type="entry name" value="NEUROPEPTIDE RECEPTOR-RELATED G-PROTEIN COUPLED RECEPTOR"/>
    <property type="match status" value="1"/>
</dbReference>
<feature type="transmembrane region" description="Helical" evidence="7">
    <location>
        <begin position="341"/>
        <end position="364"/>
    </location>
</feature>
<keyword evidence="2" id="KW-1003">Cell membrane</keyword>
<keyword evidence="6" id="KW-0675">Receptor</keyword>
<dbReference type="InterPro" id="IPR017452">
    <property type="entry name" value="GPCR_Rhodpsn_7TM"/>
</dbReference>
<protein>
    <recommendedName>
        <fullName evidence="8">G-protein coupled receptors family 1 profile domain-containing protein</fullName>
    </recommendedName>
</protein>
<dbReference type="InterPro" id="IPR000276">
    <property type="entry name" value="GPCR_Rhodpsn"/>
</dbReference>
<dbReference type="EMBL" id="CAXLJL010000002">
    <property type="protein sequence ID" value="CAL5129448.1"/>
    <property type="molecule type" value="Genomic_DNA"/>
</dbReference>
<dbReference type="Gene3D" id="1.20.1070.10">
    <property type="entry name" value="Rhodopsin 7-helix transmembrane proteins"/>
    <property type="match status" value="1"/>
</dbReference>
<evidence type="ECO:0000313" key="9">
    <source>
        <dbReference type="EMBL" id="CAL5129448.1"/>
    </source>
</evidence>
<dbReference type="Pfam" id="PF00001">
    <property type="entry name" value="7tm_1"/>
    <property type="match status" value="1"/>
</dbReference>
<evidence type="ECO:0000256" key="4">
    <source>
        <dbReference type="ARBA" id="ARBA00022989"/>
    </source>
</evidence>
<dbReference type="GO" id="GO:0042277">
    <property type="term" value="F:peptide binding"/>
    <property type="evidence" value="ECO:0007669"/>
    <property type="project" value="TreeGrafter"/>
</dbReference>
<evidence type="ECO:0000256" key="2">
    <source>
        <dbReference type="ARBA" id="ARBA00022475"/>
    </source>
</evidence>
<accession>A0AAV2T2C7</accession>
<evidence type="ECO:0000256" key="3">
    <source>
        <dbReference type="ARBA" id="ARBA00022692"/>
    </source>
</evidence>
<reference evidence="9" key="1">
    <citation type="submission" date="2024-06" db="EMBL/GenBank/DDBJ databases">
        <authorList>
            <person name="Liu X."/>
            <person name="Lenzi L."/>
            <person name="Haldenby T S."/>
            <person name="Uol C."/>
        </authorList>
    </citation>
    <scope>NUCLEOTIDE SEQUENCE</scope>
</reference>
<evidence type="ECO:0000256" key="7">
    <source>
        <dbReference type="SAM" id="Phobius"/>
    </source>
</evidence>
<evidence type="ECO:0000256" key="5">
    <source>
        <dbReference type="ARBA" id="ARBA00023136"/>
    </source>
</evidence>
<evidence type="ECO:0000313" key="10">
    <source>
        <dbReference type="Proteomes" id="UP001497525"/>
    </source>
</evidence>
<dbReference type="GO" id="GO:0005000">
    <property type="term" value="F:vasopressin receptor activity"/>
    <property type="evidence" value="ECO:0007669"/>
    <property type="project" value="TreeGrafter"/>
</dbReference>
<proteinExistence type="predicted"/>
<evidence type="ECO:0000256" key="1">
    <source>
        <dbReference type="ARBA" id="ARBA00004651"/>
    </source>
</evidence>
<feature type="transmembrane region" description="Helical" evidence="7">
    <location>
        <begin position="495"/>
        <end position="515"/>
    </location>
</feature>
<feature type="transmembrane region" description="Helical" evidence="7">
    <location>
        <begin position="384"/>
        <end position="413"/>
    </location>
</feature>
<feature type="domain" description="G-protein coupled receptors family 1 profile" evidence="8">
    <location>
        <begin position="292"/>
        <end position="551"/>
    </location>
</feature>
<evidence type="ECO:0000259" key="8">
    <source>
        <dbReference type="PROSITE" id="PS50262"/>
    </source>
</evidence>
<keyword evidence="3 7" id="KW-0812">Transmembrane</keyword>
<dbReference type="Proteomes" id="UP001497525">
    <property type="component" value="Unassembled WGS sequence"/>
</dbReference>
<dbReference type="SUPFAM" id="SSF81321">
    <property type="entry name" value="Family A G protein-coupled receptor-like"/>
    <property type="match status" value="1"/>
</dbReference>
<feature type="transmembrane region" description="Helical" evidence="7">
    <location>
        <begin position="535"/>
        <end position="554"/>
    </location>
</feature>
<name>A0AAV2T2C7_CALDB</name>